<name>A0A151Z5V3_TIELA</name>
<evidence type="ECO:0000256" key="1">
    <source>
        <dbReference type="ARBA" id="ARBA00022737"/>
    </source>
</evidence>
<dbReference type="EMBL" id="LODT01000041">
    <property type="protein sequence ID" value="KYQ89317.1"/>
    <property type="molecule type" value="Genomic_DNA"/>
</dbReference>
<proteinExistence type="predicted"/>
<reference evidence="2 3" key="1">
    <citation type="submission" date="2015-12" db="EMBL/GenBank/DDBJ databases">
        <title>Dictyostelia acquired genes for synthesis and detection of signals that induce cell-type specialization by lateral gene transfer from prokaryotes.</title>
        <authorList>
            <person name="Gloeckner G."/>
            <person name="Schaap P."/>
        </authorList>
    </citation>
    <scope>NUCLEOTIDE SEQUENCE [LARGE SCALE GENOMIC DNA]</scope>
    <source>
        <strain evidence="2 3">TK</strain>
    </source>
</reference>
<comment type="caution">
    <text evidence="2">The sequence shown here is derived from an EMBL/GenBank/DDBJ whole genome shotgun (WGS) entry which is preliminary data.</text>
</comment>
<keyword evidence="1" id="KW-0677">Repeat</keyword>
<organism evidence="2 3">
    <name type="scientific">Tieghemostelium lacteum</name>
    <name type="common">Slime mold</name>
    <name type="synonym">Dictyostelium lacteum</name>
    <dbReference type="NCBI Taxonomy" id="361077"/>
    <lineage>
        <taxon>Eukaryota</taxon>
        <taxon>Amoebozoa</taxon>
        <taxon>Evosea</taxon>
        <taxon>Eumycetozoa</taxon>
        <taxon>Dictyostelia</taxon>
        <taxon>Dictyosteliales</taxon>
        <taxon>Raperosteliaceae</taxon>
        <taxon>Tieghemostelium</taxon>
    </lineage>
</organism>
<dbReference type="PANTHER" id="PTHR32134:SF92">
    <property type="entry name" value="FNIP REPEAT-CONTAINING PROTEIN"/>
    <property type="match status" value="1"/>
</dbReference>
<dbReference type="InterPro" id="IPR008615">
    <property type="entry name" value="FNIP"/>
</dbReference>
<evidence type="ECO:0008006" key="4">
    <source>
        <dbReference type="Google" id="ProtNLM"/>
    </source>
</evidence>
<dbReference type="AlphaFoldDB" id="A0A151Z5V3"/>
<gene>
    <name evidence="2" type="ORF">DLAC_09976</name>
</gene>
<sequence length="614" mass="70167">MKEIEIFKSDKILISILDHLDECNAWKTNFLSTCRDLFVRRDLVRLRVPITFRAFLSLKYYGSMITGLEINDNLELMVFNQKIQKKSLKCLNILEILIIKTPQIFRLKCDLKQLPLSLKSVNLYYRSGLSLVPGFIHRNITKLTLCDWSKQGIEVGSIPNTVTHLHLGCRSMAPLVKGLIPQSVTHLILGYAHNTSLGLETLPRKLQVLCFGPNFNKPLQRGEIPPKVTSVTFGYTLGVSNSDGFNKPLKEGDLPHGLLYLDLGLQYDTPLDVGSIPNTVTHLKLGDVFNKDIGEGHIPNSVIHLSLGISFNRYLWPGQIPSSVQTLIMSKMFNMELGVGTLPSSLTDLRFGTNYNHPLVPKELPQGLKKLEFGYYFDQELHRGVLPDSLTHLIIQEKFSKTLSANRLPSKLKSLTLLTDNIKIQKSVTYPISIDEISYNEFSFNYHMPPAKRFYCDALNSTNLRYFPSTVTHLSCRRLSINQPIGDIVHQPNTKNITYMKCSELDIRSVSDGYVIFPRTLKYLEVEKKITGTISANHFSGKVDVIIPQAYMHCIDPNSKFFVNMVPKIPSTEFFSFRRTNDWYHQNELWKYEFLKVPDFAFYSSTLKTEYYNE</sequence>
<dbReference type="InterPro" id="IPR051251">
    <property type="entry name" value="STK_FNIP-Repeat"/>
</dbReference>
<dbReference type="SUPFAM" id="SSF52058">
    <property type="entry name" value="L domain-like"/>
    <property type="match status" value="1"/>
</dbReference>
<evidence type="ECO:0000313" key="2">
    <source>
        <dbReference type="EMBL" id="KYQ89317.1"/>
    </source>
</evidence>
<dbReference type="InParanoid" id="A0A151Z5V3"/>
<dbReference type="Pfam" id="PF05725">
    <property type="entry name" value="FNIP"/>
    <property type="match status" value="5"/>
</dbReference>
<protein>
    <recommendedName>
        <fullName evidence="4">FNIP repeat-containing protein</fullName>
    </recommendedName>
</protein>
<dbReference type="PANTHER" id="PTHR32134">
    <property type="entry name" value="FNIP REPEAT-CONTAINING PROTEIN"/>
    <property type="match status" value="1"/>
</dbReference>
<evidence type="ECO:0000313" key="3">
    <source>
        <dbReference type="Proteomes" id="UP000076078"/>
    </source>
</evidence>
<dbReference type="STRING" id="361077.A0A151Z5V3"/>
<keyword evidence="3" id="KW-1185">Reference proteome</keyword>
<dbReference type="Proteomes" id="UP000076078">
    <property type="component" value="Unassembled WGS sequence"/>
</dbReference>
<accession>A0A151Z5V3</accession>